<feature type="compositionally biased region" description="Polar residues" evidence="1">
    <location>
        <begin position="1086"/>
        <end position="1103"/>
    </location>
</feature>
<dbReference type="Gene3D" id="3.30.70.270">
    <property type="match status" value="1"/>
</dbReference>
<feature type="domain" description="DUF5641" evidence="3">
    <location>
        <begin position="891"/>
        <end position="981"/>
    </location>
</feature>
<dbReference type="Gene3D" id="3.30.420.10">
    <property type="entry name" value="Ribonuclease H-like superfamily/Ribonuclease H"/>
    <property type="match status" value="1"/>
</dbReference>
<feature type="region of interest" description="Disordered" evidence="1">
    <location>
        <begin position="1059"/>
        <end position="1110"/>
    </location>
</feature>
<dbReference type="PANTHER" id="PTHR47331">
    <property type="entry name" value="PHD-TYPE DOMAIN-CONTAINING PROTEIN"/>
    <property type="match status" value="1"/>
</dbReference>
<feature type="region of interest" description="Disordered" evidence="1">
    <location>
        <begin position="970"/>
        <end position="1014"/>
    </location>
</feature>
<evidence type="ECO:0000259" key="3">
    <source>
        <dbReference type="Pfam" id="PF18701"/>
    </source>
</evidence>
<dbReference type="InterPro" id="IPR000477">
    <property type="entry name" value="RT_dom"/>
</dbReference>
<dbReference type="InterPro" id="IPR036397">
    <property type="entry name" value="RNaseH_sf"/>
</dbReference>
<feature type="domain" description="Reverse transcriptase" evidence="2">
    <location>
        <begin position="339"/>
        <end position="449"/>
    </location>
</feature>
<evidence type="ECO:0008006" key="6">
    <source>
        <dbReference type="Google" id="ProtNLM"/>
    </source>
</evidence>
<reference evidence="4" key="1">
    <citation type="journal article" date="2020" name="J Insects Food Feed">
        <title>The yellow mealworm (Tenebrio molitor) genome: a resource for the emerging insects as food and feed industry.</title>
        <authorList>
            <person name="Eriksson T."/>
            <person name="Andere A."/>
            <person name="Kelstrup H."/>
            <person name="Emery V."/>
            <person name="Picard C."/>
        </authorList>
    </citation>
    <scope>NUCLEOTIDE SEQUENCE</scope>
    <source>
        <strain evidence="4">Stoneville</strain>
        <tissue evidence="4">Whole head</tissue>
    </source>
</reference>
<comment type="caution">
    <text evidence="4">The sequence shown here is derived from an EMBL/GenBank/DDBJ whole genome shotgun (WGS) entry which is preliminary data.</text>
</comment>
<feature type="compositionally biased region" description="Basic and acidic residues" evidence="1">
    <location>
        <begin position="18"/>
        <end position="28"/>
    </location>
</feature>
<dbReference type="CDD" id="cd01644">
    <property type="entry name" value="RT_pepA17"/>
    <property type="match status" value="1"/>
</dbReference>
<dbReference type="EMBL" id="JABDTM020026345">
    <property type="protein sequence ID" value="KAH0812042.1"/>
    <property type="molecule type" value="Genomic_DNA"/>
</dbReference>
<evidence type="ECO:0000313" key="4">
    <source>
        <dbReference type="EMBL" id="KAH0812042.1"/>
    </source>
</evidence>
<reference evidence="4" key="2">
    <citation type="submission" date="2021-08" db="EMBL/GenBank/DDBJ databases">
        <authorList>
            <person name="Eriksson T."/>
        </authorList>
    </citation>
    <scope>NUCLEOTIDE SEQUENCE</scope>
    <source>
        <strain evidence="4">Stoneville</strain>
        <tissue evidence="4">Whole head</tissue>
    </source>
</reference>
<dbReference type="Gene3D" id="3.10.10.10">
    <property type="entry name" value="HIV Type 1 Reverse Transcriptase, subunit A, domain 1"/>
    <property type="match status" value="1"/>
</dbReference>
<feature type="compositionally biased region" description="Basic and acidic residues" evidence="1">
    <location>
        <begin position="63"/>
        <end position="91"/>
    </location>
</feature>
<evidence type="ECO:0000256" key="1">
    <source>
        <dbReference type="SAM" id="MobiDB-lite"/>
    </source>
</evidence>
<dbReference type="GO" id="GO:0071897">
    <property type="term" value="P:DNA biosynthetic process"/>
    <property type="evidence" value="ECO:0007669"/>
    <property type="project" value="UniProtKB-ARBA"/>
</dbReference>
<dbReference type="InterPro" id="IPR040676">
    <property type="entry name" value="DUF5641"/>
</dbReference>
<dbReference type="SUPFAM" id="SSF56672">
    <property type="entry name" value="DNA/RNA polymerases"/>
    <property type="match status" value="1"/>
</dbReference>
<keyword evidence="5" id="KW-1185">Reference proteome</keyword>
<dbReference type="PANTHER" id="PTHR47331:SF1">
    <property type="entry name" value="GAG-LIKE PROTEIN"/>
    <property type="match status" value="1"/>
</dbReference>
<gene>
    <name evidence="4" type="ORF">GEV33_010749</name>
</gene>
<proteinExistence type="predicted"/>
<dbReference type="GO" id="GO:0003676">
    <property type="term" value="F:nucleic acid binding"/>
    <property type="evidence" value="ECO:0007669"/>
    <property type="project" value="InterPro"/>
</dbReference>
<protein>
    <recommendedName>
        <fullName evidence="6">DUF5641 domain-containing protein</fullName>
    </recommendedName>
</protein>
<evidence type="ECO:0000259" key="2">
    <source>
        <dbReference type="Pfam" id="PF00078"/>
    </source>
</evidence>
<feature type="compositionally biased region" description="Basic and acidic residues" evidence="1">
    <location>
        <begin position="991"/>
        <end position="1013"/>
    </location>
</feature>
<dbReference type="Proteomes" id="UP000719412">
    <property type="component" value="Unassembled WGS sequence"/>
</dbReference>
<dbReference type="InterPro" id="IPR008042">
    <property type="entry name" value="Retrotrans_Pao"/>
</dbReference>
<dbReference type="Pfam" id="PF00078">
    <property type="entry name" value="RVT_1"/>
    <property type="match status" value="1"/>
</dbReference>
<dbReference type="Pfam" id="PF05380">
    <property type="entry name" value="Peptidase_A17"/>
    <property type="match status" value="1"/>
</dbReference>
<dbReference type="InterPro" id="IPR043128">
    <property type="entry name" value="Rev_trsase/Diguanyl_cyclase"/>
</dbReference>
<organism evidence="4 5">
    <name type="scientific">Tenebrio molitor</name>
    <name type="common">Yellow mealworm beetle</name>
    <dbReference type="NCBI Taxonomy" id="7067"/>
    <lineage>
        <taxon>Eukaryota</taxon>
        <taxon>Metazoa</taxon>
        <taxon>Ecdysozoa</taxon>
        <taxon>Arthropoda</taxon>
        <taxon>Hexapoda</taxon>
        <taxon>Insecta</taxon>
        <taxon>Pterygota</taxon>
        <taxon>Neoptera</taxon>
        <taxon>Endopterygota</taxon>
        <taxon>Coleoptera</taxon>
        <taxon>Polyphaga</taxon>
        <taxon>Cucujiformia</taxon>
        <taxon>Tenebrionidae</taxon>
        <taxon>Tenebrio</taxon>
    </lineage>
</organism>
<feature type="region of interest" description="Disordered" evidence="1">
    <location>
        <begin position="18"/>
        <end position="115"/>
    </location>
</feature>
<evidence type="ECO:0000313" key="5">
    <source>
        <dbReference type="Proteomes" id="UP000719412"/>
    </source>
</evidence>
<dbReference type="InterPro" id="IPR043502">
    <property type="entry name" value="DNA/RNA_pol_sf"/>
</dbReference>
<sequence>MLSHPVQCKNRVWRRRGSEEVEAGRRVQEVQIQTPRSGFTDPRRKVRGDQNAGVRCQIPRPDFVVHRGPEEVTEERPDLQRRRPPRDDQGQGDRIVSGNRGLGRRPPSGRLCRKSREANYVRDAWRSGSAIIPESALPMPWSMVHIVRRCQVSGAVEEPKEFTVLPLSRDPSHLEREKISSIQLPYRTVRSTGKSSFKITVEQPLAAESTSKQEASVVTITRESADDVVSTIQAEGNTVERKLNNSQRELRQPYSNFMKEYLELGHMELVPSGEIDKRNSCYLPHHAVIKDSSTTTKLRVVFDGSSKTSNGLSLNDNLLPGPNLQQDLFLTLARFRCFQYVISSDIEKMYRQINIDERDADFQRILWRESVDSPLEIYRLKTVTYGTTSAPFLAMRCIQQFANENINNFPLACATIRQCFYMDDLLCGHNTFQETLVLRDQIIEILKQGQFNLRKWASNDPFLLPTVNSETSDNTAINLDKDGNIKTLGLTWNSKEDTLKFVIANSPAPGKITKRSILSTIAKIFDPLGLKAPFLVNAKLLLQKLWQLQLQWDQSVPNPLAEEWHRFLNELCHLSNLNILRKVIPQVPVTLLEIHGFADASMSAYGAAIYLRSRNSQGEYSTQLLCAKSRVAPLKTVSLPRLELCAALLLARLIHKTASALNPKITKQYLWTDTSIVLAWLAASPNSWQVFVANRVSEIQDLTSVNDWYHISTKDNPADVITRGMYPETLIKSETWWHGPRFLSKDLSEWPVLIPAPIPEDTGAENELQNMKRFLESSEFEVNVLEALKRQNISWHFIPPSSPHMGGIWESGVKLVKSHLRKILGVSLVTYEEMYTLLTNIEACLNSRLITPMSNDPLDFEVLTPGHFLIGKSLTAPVETNLRPVPDNRLSRWQRIEQLRQHFWARWTREYISTLQKRSKWRTQPSNTISEGTMFLIADDNLPPLLWKLGRILETHPGPDNRVRVVTIRTPQGICKRPTAKNPSRRKRTRTSAEKSAHRGGESYKSGEPETKRKFTAIRGVGRRDDVVEFTRAVGDDSSKYHRPNRQADQGLHYERFQTEPFADQDLVESCQSRSSPDSPEGAGPTHQQVRSSGDISFSSRPWPNNHGHN</sequence>
<accession>A0A8J6HDF7</accession>
<dbReference type="AlphaFoldDB" id="A0A8J6HDF7"/>
<dbReference type="Pfam" id="PF18701">
    <property type="entry name" value="DUF5641"/>
    <property type="match status" value="1"/>
</dbReference>
<feature type="compositionally biased region" description="Low complexity" evidence="1">
    <location>
        <begin position="92"/>
        <end position="110"/>
    </location>
</feature>
<name>A0A8J6HDF7_TENMO</name>